<organism evidence="1 2">
    <name type="scientific">Amycolatopsis coloradensis</name>
    <dbReference type="NCBI Taxonomy" id="76021"/>
    <lineage>
        <taxon>Bacteria</taxon>
        <taxon>Bacillati</taxon>
        <taxon>Actinomycetota</taxon>
        <taxon>Actinomycetes</taxon>
        <taxon>Pseudonocardiales</taxon>
        <taxon>Pseudonocardiaceae</taxon>
        <taxon>Amycolatopsis</taxon>
    </lineage>
</organism>
<accession>A0A1R0KCZ2</accession>
<keyword evidence="2" id="KW-1185">Reference proteome</keyword>
<dbReference type="RefSeq" id="WP_076169134.1">
    <property type="nucleotide sequence ID" value="NZ_JBEZVB010000193.1"/>
</dbReference>
<comment type="caution">
    <text evidence="1">The sequence shown here is derived from an EMBL/GenBank/DDBJ whole genome shotgun (WGS) entry which is preliminary data.</text>
</comment>
<evidence type="ECO:0000313" key="2">
    <source>
        <dbReference type="Proteomes" id="UP000187486"/>
    </source>
</evidence>
<sequence length="189" mass="21366">MEKLRLQYDRDVDLAWRTERDAAYTRLFTVMLALEPKFHAPIENPDVVHDEVEQQDFQRIHLELHDVYTLVMIGSSTAVDAAGRQLIGACKDLGVWYSPKLRPTNGAEPNYTRLVGAFNAAFEALIDACRHELKRPAVLTGDLLLMVQASRRPHQWPAGPCGVCRLGVRQQSIQQAISPDTRVLKCLFD</sequence>
<reference evidence="1 2" key="1">
    <citation type="submission" date="2016-01" db="EMBL/GenBank/DDBJ databases">
        <title>Amycolatopsis coloradensis genome sequencing and assembly.</title>
        <authorList>
            <person name="Mayilraj S."/>
        </authorList>
    </citation>
    <scope>NUCLEOTIDE SEQUENCE [LARGE SCALE GENOMIC DNA]</scope>
    <source>
        <strain evidence="1 2">DSM 44225</strain>
    </source>
</reference>
<dbReference type="AlphaFoldDB" id="A0A1R0KCZ2"/>
<dbReference type="EMBL" id="MQUQ01000056">
    <property type="protein sequence ID" value="OLZ42778.1"/>
    <property type="molecule type" value="Genomic_DNA"/>
</dbReference>
<dbReference type="Proteomes" id="UP000187486">
    <property type="component" value="Unassembled WGS sequence"/>
</dbReference>
<name>A0A1R0KCZ2_9PSEU</name>
<gene>
    <name evidence="1" type="ORF">BS329_41625</name>
</gene>
<protein>
    <submittedName>
        <fullName evidence="1">Uncharacterized protein</fullName>
    </submittedName>
</protein>
<evidence type="ECO:0000313" key="1">
    <source>
        <dbReference type="EMBL" id="OLZ42778.1"/>
    </source>
</evidence>
<proteinExistence type="predicted"/>